<sequence length="73" mass="7991">MPISDTRSDQNTRRAKPRDVGPSSSFTGPTSMAPLMKTGSNKQNSIELRGFADPKAPLGAFERYSNIEHEVPN</sequence>
<proteinExistence type="predicted"/>
<gene>
    <name evidence="2" type="ORF">PG997_003121</name>
</gene>
<keyword evidence="3" id="KW-1185">Reference proteome</keyword>
<feature type="compositionally biased region" description="Basic and acidic residues" evidence="1">
    <location>
        <begin position="1"/>
        <end position="12"/>
    </location>
</feature>
<evidence type="ECO:0000256" key="1">
    <source>
        <dbReference type="SAM" id="MobiDB-lite"/>
    </source>
</evidence>
<evidence type="ECO:0000313" key="3">
    <source>
        <dbReference type="Proteomes" id="UP001433268"/>
    </source>
</evidence>
<reference evidence="2 3" key="1">
    <citation type="submission" date="2023-01" db="EMBL/GenBank/DDBJ databases">
        <title>Analysis of 21 Apiospora genomes using comparative genomics revels a genus with tremendous synthesis potential of carbohydrate active enzymes and secondary metabolites.</title>
        <authorList>
            <person name="Sorensen T."/>
        </authorList>
    </citation>
    <scope>NUCLEOTIDE SEQUENCE [LARGE SCALE GENOMIC DNA]</scope>
    <source>
        <strain evidence="2 3">CBS 114990</strain>
    </source>
</reference>
<comment type="caution">
    <text evidence="2">The sequence shown here is derived from an EMBL/GenBank/DDBJ whole genome shotgun (WGS) entry which is preliminary data.</text>
</comment>
<evidence type="ECO:0000313" key="2">
    <source>
        <dbReference type="EMBL" id="KAK8088160.1"/>
    </source>
</evidence>
<protein>
    <submittedName>
        <fullName evidence="2">Uncharacterized protein</fullName>
    </submittedName>
</protein>
<dbReference type="GeneID" id="92040496"/>
<accession>A0ABR1WYB9</accession>
<organism evidence="2 3">
    <name type="scientific">Apiospora hydei</name>
    <dbReference type="NCBI Taxonomy" id="1337664"/>
    <lineage>
        <taxon>Eukaryota</taxon>
        <taxon>Fungi</taxon>
        <taxon>Dikarya</taxon>
        <taxon>Ascomycota</taxon>
        <taxon>Pezizomycotina</taxon>
        <taxon>Sordariomycetes</taxon>
        <taxon>Xylariomycetidae</taxon>
        <taxon>Amphisphaeriales</taxon>
        <taxon>Apiosporaceae</taxon>
        <taxon>Apiospora</taxon>
    </lineage>
</organism>
<dbReference type="Proteomes" id="UP001433268">
    <property type="component" value="Unassembled WGS sequence"/>
</dbReference>
<dbReference type="EMBL" id="JAQQWN010000004">
    <property type="protein sequence ID" value="KAK8088160.1"/>
    <property type="molecule type" value="Genomic_DNA"/>
</dbReference>
<dbReference type="RefSeq" id="XP_066671054.1">
    <property type="nucleotide sequence ID" value="XM_066807436.1"/>
</dbReference>
<feature type="region of interest" description="Disordered" evidence="1">
    <location>
        <begin position="1"/>
        <end position="46"/>
    </location>
</feature>
<name>A0ABR1WYB9_9PEZI</name>